<dbReference type="SMART" id="SM00822">
    <property type="entry name" value="PKS_KR"/>
    <property type="match status" value="1"/>
</dbReference>
<keyword evidence="6" id="KW-1185">Reference proteome</keyword>
<comment type="similarity">
    <text evidence="1 3">Belongs to the short-chain dehydrogenases/reductases (SDR) family.</text>
</comment>
<evidence type="ECO:0000256" key="3">
    <source>
        <dbReference type="RuleBase" id="RU000363"/>
    </source>
</evidence>
<dbReference type="Gene3D" id="3.40.50.720">
    <property type="entry name" value="NAD(P)-binding Rossmann-like Domain"/>
    <property type="match status" value="1"/>
</dbReference>
<evidence type="ECO:0000313" key="5">
    <source>
        <dbReference type="EMBL" id="MFE5985119.1"/>
    </source>
</evidence>
<gene>
    <name evidence="5" type="ORF">ACFQ63_36155</name>
</gene>
<keyword evidence="2" id="KW-0560">Oxidoreductase</keyword>
<evidence type="ECO:0000256" key="1">
    <source>
        <dbReference type="ARBA" id="ARBA00006484"/>
    </source>
</evidence>
<dbReference type="EMBL" id="JBHTRV010000043">
    <property type="protein sequence ID" value="MFE5985119.1"/>
    <property type="molecule type" value="Genomic_DNA"/>
</dbReference>
<comment type="caution">
    <text evidence="5">The sequence shown here is derived from an EMBL/GenBank/DDBJ whole genome shotgun (WGS) entry which is preliminary data.</text>
</comment>
<evidence type="ECO:0000259" key="4">
    <source>
        <dbReference type="SMART" id="SM00822"/>
    </source>
</evidence>
<evidence type="ECO:0000256" key="2">
    <source>
        <dbReference type="ARBA" id="ARBA00023002"/>
    </source>
</evidence>
<dbReference type="RefSeq" id="WP_386254132.1">
    <property type="nucleotide sequence ID" value="NZ_JBHTRV010000043.1"/>
</dbReference>
<dbReference type="SUPFAM" id="SSF51735">
    <property type="entry name" value="NAD(P)-binding Rossmann-fold domains"/>
    <property type="match status" value="1"/>
</dbReference>
<dbReference type="InterPro" id="IPR057326">
    <property type="entry name" value="KR_dom"/>
</dbReference>
<dbReference type="PANTHER" id="PTHR45024:SF2">
    <property type="entry name" value="SCP2 DOMAIN-CONTAINING PROTEIN"/>
    <property type="match status" value="1"/>
</dbReference>
<dbReference type="InterPro" id="IPR020904">
    <property type="entry name" value="Sc_DH/Rdtase_CS"/>
</dbReference>
<reference evidence="5 6" key="1">
    <citation type="submission" date="2024-09" db="EMBL/GenBank/DDBJ databases">
        <title>The Natural Products Discovery Center: Release of the First 8490 Sequenced Strains for Exploring Actinobacteria Biosynthetic Diversity.</title>
        <authorList>
            <person name="Kalkreuter E."/>
            <person name="Kautsar S.A."/>
            <person name="Yang D."/>
            <person name="Bader C.D."/>
            <person name="Teijaro C.N."/>
            <person name="Fluegel L."/>
            <person name="Davis C.M."/>
            <person name="Simpson J.R."/>
            <person name="Lauterbach L."/>
            <person name="Steele A.D."/>
            <person name="Gui C."/>
            <person name="Meng S."/>
            <person name="Li G."/>
            <person name="Viehrig K."/>
            <person name="Ye F."/>
            <person name="Su P."/>
            <person name="Kiefer A.F."/>
            <person name="Nichols A."/>
            <person name="Cepeda A.J."/>
            <person name="Yan W."/>
            <person name="Fan B."/>
            <person name="Jiang Y."/>
            <person name="Adhikari A."/>
            <person name="Zheng C.-J."/>
            <person name="Schuster L."/>
            <person name="Cowan T.M."/>
            <person name="Smanski M.J."/>
            <person name="Chevrette M.G."/>
            <person name="De Carvalho L.P.S."/>
            <person name="Shen B."/>
        </authorList>
    </citation>
    <scope>NUCLEOTIDE SEQUENCE [LARGE SCALE GENOMIC DNA]</scope>
    <source>
        <strain evidence="5 6">NPDC056472</strain>
    </source>
</reference>
<dbReference type="Proteomes" id="UP001600424">
    <property type="component" value="Unassembled WGS sequence"/>
</dbReference>
<feature type="domain" description="Ketoreductase" evidence="4">
    <location>
        <begin position="7"/>
        <end position="204"/>
    </location>
</feature>
<dbReference type="InterPro" id="IPR036291">
    <property type="entry name" value="NAD(P)-bd_dom_sf"/>
</dbReference>
<proteinExistence type="inferred from homology"/>
<evidence type="ECO:0000313" key="6">
    <source>
        <dbReference type="Proteomes" id="UP001600424"/>
    </source>
</evidence>
<dbReference type="PRINTS" id="PR00080">
    <property type="entry name" value="SDRFAMILY"/>
</dbReference>
<dbReference type="PRINTS" id="PR00081">
    <property type="entry name" value="GDHRDH"/>
</dbReference>
<protein>
    <submittedName>
        <fullName evidence="5">SDR family oxidoreductase</fullName>
    </submittedName>
</protein>
<dbReference type="PANTHER" id="PTHR45024">
    <property type="entry name" value="DEHYDROGENASES, SHORT CHAIN"/>
    <property type="match status" value="1"/>
</dbReference>
<name>A0ABW6J8H7_STRWE</name>
<organism evidence="5 6">
    <name type="scientific">Streptomyces wedmorensis</name>
    <dbReference type="NCBI Taxonomy" id="43759"/>
    <lineage>
        <taxon>Bacteria</taxon>
        <taxon>Bacillati</taxon>
        <taxon>Actinomycetota</taxon>
        <taxon>Actinomycetes</taxon>
        <taxon>Kitasatosporales</taxon>
        <taxon>Streptomycetaceae</taxon>
        <taxon>Streptomyces</taxon>
    </lineage>
</organism>
<dbReference type="InterPro" id="IPR051687">
    <property type="entry name" value="Peroxisomal_Beta-Oxidation"/>
</dbReference>
<dbReference type="Pfam" id="PF00106">
    <property type="entry name" value="adh_short"/>
    <property type="match status" value="1"/>
</dbReference>
<accession>A0ABW6J8H7</accession>
<sequence length="308" mass="32308">MGTLEGRVAVITGAGRGVGREHALLFAREGAKVVVNDLGAAPDGAGADVSAAQAVVDEIKALGGEAVANTDSVSDWAGARRLIETAVETFGDLHVLVNNAGILRDRVLVNMSEDEFDLVVNVHLKGTFAVTRHAAEYWRAQAKAGVKADRAIINTSSGSGLHGNPGQVNYASAKAGIAAMTIVASKELERYHVRANCIAPVARTRLTEAAPGLGDVMASTKNDAFDVWDPANISPLVAMLAAEDCAFSGQVFRVMGGQVGLYKGWHVAEQLESDKRWTVEELAAATAHLPARPDSEIPGSHVKSLRGN</sequence>
<dbReference type="NCBIfam" id="NF005861">
    <property type="entry name" value="PRK07791.1"/>
    <property type="match status" value="1"/>
</dbReference>
<dbReference type="InterPro" id="IPR002347">
    <property type="entry name" value="SDR_fam"/>
</dbReference>
<dbReference type="PROSITE" id="PS00061">
    <property type="entry name" value="ADH_SHORT"/>
    <property type="match status" value="1"/>
</dbReference>